<evidence type="ECO:0000256" key="4">
    <source>
        <dbReference type="PROSITE-ProRule" id="PRU00221"/>
    </source>
</evidence>
<dbReference type="Pfam" id="PF00400">
    <property type="entry name" value="WD40"/>
    <property type="match status" value="2"/>
</dbReference>
<dbReference type="GeneID" id="108677562"/>
<dbReference type="OMA" id="LINAHTM"/>
<dbReference type="Gene3D" id="2.130.10.10">
    <property type="entry name" value="YVTN repeat-like/Quinoprotein amine dehydrogenase"/>
    <property type="match status" value="1"/>
</dbReference>
<dbReference type="SUPFAM" id="SSF50978">
    <property type="entry name" value="WD40 repeat-like"/>
    <property type="match status" value="1"/>
</dbReference>
<dbReference type="KEGG" id="hazt:108677562"/>
<dbReference type="Proteomes" id="UP000694843">
    <property type="component" value="Unplaced"/>
</dbReference>
<evidence type="ECO:0000313" key="5">
    <source>
        <dbReference type="Proteomes" id="UP000694843"/>
    </source>
</evidence>
<accession>A0A8B7P5T1</accession>
<evidence type="ECO:0000313" key="6">
    <source>
        <dbReference type="RefSeq" id="XP_018021282.1"/>
    </source>
</evidence>
<dbReference type="RefSeq" id="XP_018021282.1">
    <property type="nucleotide sequence ID" value="XM_018165793.2"/>
</dbReference>
<dbReference type="InterPro" id="IPR015943">
    <property type="entry name" value="WD40/YVTN_repeat-like_dom_sf"/>
</dbReference>
<dbReference type="AlphaFoldDB" id="A0A8B7P5T1"/>
<reference evidence="6" key="1">
    <citation type="submission" date="2025-08" db="UniProtKB">
        <authorList>
            <consortium name="RefSeq"/>
        </authorList>
    </citation>
    <scope>IDENTIFICATION</scope>
    <source>
        <tissue evidence="6">Whole organism</tissue>
    </source>
</reference>
<gene>
    <name evidence="6" type="primary">LOC108677562</name>
</gene>
<keyword evidence="3" id="KW-0677">Repeat</keyword>
<dbReference type="InterPro" id="IPR001680">
    <property type="entry name" value="WD40_rpt"/>
</dbReference>
<evidence type="ECO:0000256" key="1">
    <source>
        <dbReference type="ARBA" id="ARBA00021125"/>
    </source>
</evidence>
<keyword evidence="2 4" id="KW-0853">WD repeat</keyword>
<evidence type="ECO:0000256" key="3">
    <source>
        <dbReference type="ARBA" id="ARBA00022737"/>
    </source>
</evidence>
<protein>
    <recommendedName>
        <fullName evidence="1">WD repeat-containing protein 89</fullName>
    </recommendedName>
</protein>
<dbReference type="InterPro" id="IPR036322">
    <property type="entry name" value="WD40_repeat_dom_sf"/>
</dbReference>
<dbReference type="PANTHER" id="PTHR22889:SF0">
    <property type="entry name" value="WD REPEAT-CONTAINING PROTEIN 89"/>
    <property type="match status" value="1"/>
</dbReference>
<evidence type="ECO:0000256" key="2">
    <source>
        <dbReference type="ARBA" id="ARBA00022574"/>
    </source>
</evidence>
<feature type="repeat" description="WD" evidence="4">
    <location>
        <begin position="84"/>
        <end position="126"/>
    </location>
</feature>
<dbReference type="InterPro" id="IPR039328">
    <property type="entry name" value="WDR89"/>
</dbReference>
<proteinExistence type="predicted"/>
<name>A0A8B7P5T1_HYAAZ</name>
<dbReference type="OrthoDB" id="25131at2759"/>
<organism evidence="5 6">
    <name type="scientific">Hyalella azteca</name>
    <name type="common">Amphipod</name>
    <dbReference type="NCBI Taxonomy" id="294128"/>
    <lineage>
        <taxon>Eukaryota</taxon>
        <taxon>Metazoa</taxon>
        <taxon>Ecdysozoa</taxon>
        <taxon>Arthropoda</taxon>
        <taxon>Crustacea</taxon>
        <taxon>Multicrustacea</taxon>
        <taxon>Malacostraca</taxon>
        <taxon>Eumalacostraca</taxon>
        <taxon>Peracarida</taxon>
        <taxon>Amphipoda</taxon>
        <taxon>Senticaudata</taxon>
        <taxon>Talitrida</taxon>
        <taxon>Talitroidea</taxon>
        <taxon>Hyalellidae</taxon>
        <taxon>Hyalella</taxon>
    </lineage>
</organism>
<sequence length="398" mass="45121">MASQDLDIKDYYVEDADSCTESELMSIFPLKYRVSKKISLSDSSRNTAYVKIAVGASEESLAIGSKNGEVSCYDCNVGNSLSTFKAHEQEVTGIRYCPTNNKIVYSCSVDGTVKVRDMRSNQFEHTYEYKNEGGKGMPFTCLDLNNTGEFLCTGTTFINEDAYLLFWDVRKQQQLLGAYADSHSDDVTAVHFHPYKRAELASAAMDNLINIFDVSKSSESDAFTQCINFETTPDSIIWDSHQDHESKLFAINFSQVIQYWDIEDTEPLADLKPKKYCKAMRRTTPEQCHFLSLNYTKTQDPILMFGSNLGLSTHVNACIRTLRFDRNKKMLFPHSALELQGSKTVEVFDSVYLPNSDIFVTLENGSLKYWSPQHKKRNLAEDAVSGEELSFNLKKQKL</sequence>
<dbReference type="SMART" id="SM00320">
    <property type="entry name" value="WD40"/>
    <property type="match status" value="2"/>
</dbReference>
<dbReference type="PROSITE" id="PS50082">
    <property type="entry name" value="WD_REPEATS_2"/>
    <property type="match status" value="2"/>
</dbReference>
<feature type="repeat" description="WD" evidence="4">
    <location>
        <begin position="180"/>
        <end position="222"/>
    </location>
</feature>
<keyword evidence="5" id="KW-1185">Reference proteome</keyword>
<dbReference type="PANTHER" id="PTHR22889">
    <property type="entry name" value="WD REPEAT-CONTAINING PROTEIN 89"/>
    <property type="match status" value="1"/>
</dbReference>